<keyword evidence="1" id="KW-0732">Signal</keyword>
<name>A0ABW4ZN71_9SPHI</name>
<sequence>MKNFTKLFALAIVMIGLSSTTSFAQDDATANASATIITPITITKNVDMNFGNVAVQASTGGTAVLATDNSRARTSGVTLPAFSTGSPTAASFTVEGEEDYTYAITLPTTVTIVNGLNEMDVDTFTSDPDATGVLTLGTQTLKVGATLHVAAGQAPGTYTNTTDLTVTVNYN</sequence>
<feature type="chain" id="PRO_5047266386" evidence="1">
    <location>
        <begin position="25"/>
        <end position="171"/>
    </location>
</feature>
<keyword evidence="3" id="KW-1185">Reference proteome</keyword>
<dbReference type="Proteomes" id="UP001597387">
    <property type="component" value="Unassembled WGS sequence"/>
</dbReference>
<dbReference type="Pfam" id="PF14352">
    <property type="entry name" value="DUF4402"/>
    <property type="match status" value="1"/>
</dbReference>
<comment type="caution">
    <text evidence="2">The sequence shown here is derived from an EMBL/GenBank/DDBJ whole genome shotgun (WGS) entry which is preliminary data.</text>
</comment>
<protein>
    <submittedName>
        <fullName evidence="2">DUF4402 domain-containing protein</fullName>
    </submittedName>
</protein>
<evidence type="ECO:0000313" key="2">
    <source>
        <dbReference type="EMBL" id="MFD2163286.1"/>
    </source>
</evidence>
<dbReference type="InterPro" id="IPR025514">
    <property type="entry name" value="DUF4402"/>
</dbReference>
<accession>A0ABW4ZN71</accession>
<dbReference type="EMBL" id="JBHUHZ010000002">
    <property type="protein sequence ID" value="MFD2163286.1"/>
    <property type="molecule type" value="Genomic_DNA"/>
</dbReference>
<gene>
    <name evidence="2" type="ORF">ACFSJU_12845</name>
</gene>
<feature type="signal peptide" evidence="1">
    <location>
        <begin position="1"/>
        <end position="24"/>
    </location>
</feature>
<organism evidence="2 3">
    <name type="scientific">Paradesertivirga mongoliensis</name>
    <dbReference type="NCBI Taxonomy" id="2100740"/>
    <lineage>
        <taxon>Bacteria</taxon>
        <taxon>Pseudomonadati</taxon>
        <taxon>Bacteroidota</taxon>
        <taxon>Sphingobacteriia</taxon>
        <taxon>Sphingobacteriales</taxon>
        <taxon>Sphingobacteriaceae</taxon>
        <taxon>Paradesertivirga</taxon>
    </lineage>
</organism>
<evidence type="ECO:0000313" key="3">
    <source>
        <dbReference type="Proteomes" id="UP001597387"/>
    </source>
</evidence>
<evidence type="ECO:0000256" key="1">
    <source>
        <dbReference type="SAM" id="SignalP"/>
    </source>
</evidence>
<dbReference type="RefSeq" id="WP_255901134.1">
    <property type="nucleotide sequence ID" value="NZ_JAFMZO010000002.1"/>
</dbReference>
<reference evidence="3" key="1">
    <citation type="journal article" date="2019" name="Int. J. Syst. Evol. Microbiol.">
        <title>The Global Catalogue of Microorganisms (GCM) 10K type strain sequencing project: providing services to taxonomists for standard genome sequencing and annotation.</title>
        <authorList>
            <consortium name="The Broad Institute Genomics Platform"/>
            <consortium name="The Broad Institute Genome Sequencing Center for Infectious Disease"/>
            <person name="Wu L."/>
            <person name="Ma J."/>
        </authorList>
    </citation>
    <scope>NUCLEOTIDE SEQUENCE [LARGE SCALE GENOMIC DNA]</scope>
    <source>
        <strain evidence="3">KCTC 42217</strain>
    </source>
</reference>
<proteinExistence type="predicted"/>